<dbReference type="Pfam" id="PF02272">
    <property type="entry name" value="DHHA1"/>
    <property type="match status" value="1"/>
</dbReference>
<evidence type="ECO:0000313" key="3">
    <source>
        <dbReference type="EMBL" id="NIK73999.1"/>
    </source>
</evidence>
<dbReference type="InterPro" id="IPR051319">
    <property type="entry name" value="Oligoribo/pAp-PDE_c-di-AMP_PDE"/>
</dbReference>
<dbReference type="Proteomes" id="UP000537126">
    <property type="component" value="Unassembled WGS sequence"/>
</dbReference>
<dbReference type="Pfam" id="PF01368">
    <property type="entry name" value="DHH"/>
    <property type="match status" value="1"/>
</dbReference>
<dbReference type="PANTHER" id="PTHR47618">
    <property type="entry name" value="BIFUNCTIONAL OLIGORIBONUCLEASE AND PAP PHOSPHATASE NRNA"/>
    <property type="match status" value="1"/>
</dbReference>
<feature type="domain" description="DDH" evidence="1">
    <location>
        <begin position="24"/>
        <end position="176"/>
    </location>
</feature>
<evidence type="ECO:0000313" key="4">
    <source>
        <dbReference type="Proteomes" id="UP000537126"/>
    </source>
</evidence>
<feature type="domain" description="DHHA1" evidence="2">
    <location>
        <begin position="256"/>
        <end position="325"/>
    </location>
</feature>
<organism evidence="3 4">
    <name type="scientific">Thermonema lapsum</name>
    <dbReference type="NCBI Taxonomy" id="28195"/>
    <lineage>
        <taxon>Bacteria</taxon>
        <taxon>Pseudomonadati</taxon>
        <taxon>Bacteroidota</taxon>
        <taxon>Cytophagia</taxon>
        <taxon>Cytophagales</taxon>
        <taxon>Thermonemataceae</taxon>
        <taxon>Thermonema</taxon>
    </lineage>
</organism>
<dbReference type="PANTHER" id="PTHR47618:SF1">
    <property type="entry name" value="BIFUNCTIONAL OLIGORIBONUCLEASE AND PAP PHOSPHATASE NRNA"/>
    <property type="match status" value="1"/>
</dbReference>
<dbReference type="EC" id="3.1.3.7" evidence="3"/>
<dbReference type="GO" id="GO:0003676">
    <property type="term" value="F:nucleic acid binding"/>
    <property type="evidence" value="ECO:0007669"/>
    <property type="project" value="InterPro"/>
</dbReference>
<dbReference type="InterPro" id="IPR003156">
    <property type="entry name" value="DHHA1_dom"/>
</dbReference>
<dbReference type="InterPro" id="IPR001667">
    <property type="entry name" value="DDH_dom"/>
</dbReference>
<dbReference type="AlphaFoldDB" id="A0A846MRB4"/>
<comment type="caution">
    <text evidence="3">The sequence shown here is derived from an EMBL/GenBank/DDBJ whole genome shotgun (WGS) entry which is preliminary data.</text>
</comment>
<dbReference type="RefSeq" id="WP_166919260.1">
    <property type="nucleotide sequence ID" value="NZ_JAASRN010000002.1"/>
</dbReference>
<sequence length="347" mass="38697">MLESPSIQTDTVKALQEFLSAPKKVAITMHHNPDADALGSALGLARYLKKKGHQPTVISPSVYPAFLEWLPQENEVIVFEESKTEEIKQIIDSCDLVAYLDFSVPSRMEALEPLFCSVDKPSLLLDHHIAPSMKGTFHFWDQEAAATAQLVYRLIAAMGDLPLLDPHIGEAIYAGIVTDTGSFKYPSTSREVHEIAGHLIDIGVPTSTIHYRIYDNNSENRLRLLGYLLSEKLRVLPELRTAYFTLSAEEQERFSSEKGDTEGFVNYALSIRNIVFAAIFMEKEGKTKISFRSIGDFPVNEFAQAHFNGGGHKNAAGGASYASLEETEKLFLSLLPKYKEQLLTVKR</sequence>
<protein>
    <submittedName>
        <fullName evidence="3">Phosphoesterase RecJ-like protein</fullName>
        <ecNumber evidence="3">3.1.13.3</ecNumber>
        <ecNumber evidence="3">3.1.3.7</ecNumber>
    </submittedName>
</protein>
<reference evidence="3 4" key="1">
    <citation type="submission" date="2020-03" db="EMBL/GenBank/DDBJ databases">
        <title>Genomic Encyclopedia of Type Strains, Phase IV (KMG-IV): sequencing the most valuable type-strain genomes for metagenomic binning, comparative biology and taxonomic classification.</title>
        <authorList>
            <person name="Goeker M."/>
        </authorList>
    </citation>
    <scope>NUCLEOTIDE SEQUENCE [LARGE SCALE GENOMIC DNA]</scope>
    <source>
        <strain evidence="3 4">DSM 5718</strain>
    </source>
</reference>
<gene>
    <name evidence="3" type="ORF">FHS56_001512</name>
</gene>
<evidence type="ECO:0000259" key="1">
    <source>
        <dbReference type="Pfam" id="PF01368"/>
    </source>
</evidence>
<dbReference type="GO" id="GO:0008441">
    <property type="term" value="F:3'(2'),5'-bisphosphate nucleotidase activity"/>
    <property type="evidence" value="ECO:0007669"/>
    <property type="project" value="UniProtKB-EC"/>
</dbReference>
<keyword evidence="3" id="KW-0378">Hydrolase</keyword>
<accession>A0A846MRB4</accession>
<evidence type="ECO:0000259" key="2">
    <source>
        <dbReference type="Pfam" id="PF02272"/>
    </source>
</evidence>
<name>A0A846MRB4_9BACT</name>
<dbReference type="EMBL" id="JAASRN010000002">
    <property type="protein sequence ID" value="NIK73999.1"/>
    <property type="molecule type" value="Genomic_DNA"/>
</dbReference>
<dbReference type="Gene3D" id="3.90.1640.10">
    <property type="entry name" value="inorganic pyrophosphatase (n-terminal core)"/>
    <property type="match status" value="1"/>
</dbReference>
<proteinExistence type="predicted"/>
<keyword evidence="4" id="KW-1185">Reference proteome</keyword>
<dbReference type="SUPFAM" id="SSF64182">
    <property type="entry name" value="DHH phosphoesterases"/>
    <property type="match status" value="1"/>
</dbReference>
<dbReference type="EC" id="3.1.13.3" evidence="3"/>
<dbReference type="InterPro" id="IPR038763">
    <property type="entry name" value="DHH_sf"/>
</dbReference>
<dbReference type="Gene3D" id="3.10.310.30">
    <property type="match status" value="1"/>
</dbReference>